<dbReference type="OrthoDB" id="30725at2157"/>
<reference evidence="10 11" key="1">
    <citation type="submission" date="2014-12" db="EMBL/GenBank/DDBJ databases">
        <title>Genome sequence of Methanobrevibacter arboriphilicus DH1, DSM1125.</title>
        <authorList>
            <person name="Poehlein A."/>
            <person name="Thauer R.K."/>
            <person name="Seedorf H."/>
            <person name="Daniel R."/>
        </authorList>
    </citation>
    <scope>NUCLEOTIDE SEQUENCE [LARGE SCALE GENOMIC DNA]</scope>
    <source>
        <strain evidence="10 11">DH1</strain>
    </source>
</reference>
<keyword evidence="3" id="KW-0813">Transport</keyword>
<name>A0A1V6N2H2_METAZ</name>
<evidence type="ECO:0000256" key="7">
    <source>
        <dbReference type="PIRSR" id="PIRSR604793-1"/>
    </source>
</evidence>
<evidence type="ECO:0000256" key="6">
    <source>
        <dbReference type="ARBA" id="ARBA00023004"/>
    </source>
</evidence>
<evidence type="ECO:0000256" key="3">
    <source>
        <dbReference type="ARBA" id="ARBA00022448"/>
    </source>
</evidence>
<dbReference type="InterPro" id="IPR051233">
    <property type="entry name" value="Desulfoferrodoxin_SOR"/>
</dbReference>
<dbReference type="GO" id="GO:0050605">
    <property type="term" value="F:superoxide reductase activity"/>
    <property type="evidence" value="ECO:0007669"/>
    <property type="project" value="UniProtKB-EC"/>
</dbReference>
<proteinExistence type="inferred from homology"/>
<comment type="cofactor">
    <cofactor evidence="7">
        <name>Fe(2+)</name>
        <dbReference type="ChEBI" id="CHEBI:29033"/>
    </cofactor>
    <text evidence="7">Binds 1 Fe(2+) ion per subunit. The iron ion 2 is coordinated via four histidines and one cysteine residue.</text>
</comment>
<dbReference type="PANTHER" id="PTHR36541">
    <property type="entry name" value="SUPEROXIDE REDUCTASE-RELATED"/>
    <property type="match status" value="1"/>
</dbReference>
<dbReference type="SUPFAM" id="SSF57802">
    <property type="entry name" value="Rubredoxin-like"/>
    <property type="match status" value="1"/>
</dbReference>
<dbReference type="Pfam" id="PF01880">
    <property type="entry name" value="Desulfoferrodox"/>
    <property type="match status" value="1"/>
</dbReference>
<keyword evidence="11" id="KW-1185">Reference proteome</keyword>
<keyword evidence="10" id="KW-0560">Oxidoreductase</keyword>
<dbReference type="EC" id="1.15.1.2" evidence="10"/>
<feature type="binding site" evidence="7">
    <location>
        <position position="49"/>
    </location>
    <ligand>
        <name>Fe cation</name>
        <dbReference type="ChEBI" id="CHEBI:24875"/>
        <label>2</label>
        <note>catalytic</note>
    </ligand>
</feature>
<evidence type="ECO:0000259" key="8">
    <source>
        <dbReference type="Pfam" id="PF01880"/>
    </source>
</evidence>
<dbReference type="RefSeq" id="WP_080459964.1">
    <property type="nucleotide sequence ID" value="NZ_BBET01000329.1"/>
</dbReference>
<feature type="binding site" evidence="7">
    <location>
        <position position="121"/>
    </location>
    <ligand>
        <name>Fe cation</name>
        <dbReference type="ChEBI" id="CHEBI:24875"/>
        <label>1</label>
    </ligand>
</feature>
<dbReference type="InterPro" id="IPR004462">
    <property type="entry name" value="Desulfoferrodoxin_N"/>
</dbReference>
<dbReference type="SUPFAM" id="SSF49367">
    <property type="entry name" value="Superoxide reductase-like"/>
    <property type="match status" value="1"/>
</dbReference>
<organism evidence="10 11">
    <name type="scientific">Methanobrevibacter arboriphilus JCM 13429 = DSM 1125</name>
    <dbReference type="NCBI Taxonomy" id="1300164"/>
    <lineage>
        <taxon>Archaea</taxon>
        <taxon>Methanobacteriati</taxon>
        <taxon>Methanobacteriota</taxon>
        <taxon>Methanomada group</taxon>
        <taxon>Methanobacteria</taxon>
        <taxon>Methanobacteriales</taxon>
        <taxon>Methanobacteriaceae</taxon>
        <taxon>Methanobrevibacter</taxon>
    </lineage>
</organism>
<dbReference type="InterPro" id="IPR038094">
    <property type="entry name" value="Desulfoferrodoxin_N_sf"/>
</dbReference>
<feature type="binding site" evidence="7">
    <location>
        <position position="13"/>
    </location>
    <ligand>
        <name>Fe cation</name>
        <dbReference type="ChEBI" id="CHEBI:24875"/>
        <label>1</label>
    </ligand>
</feature>
<comment type="similarity">
    <text evidence="2">Belongs to the desulfoferrodoxin family.</text>
</comment>
<dbReference type="GO" id="GO:0005506">
    <property type="term" value="F:iron ion binding"/>
    <property type="evidence" value="ECO:0007669"/>
    <property type="project" value="InterPro"/>
</dbReference>
<dbReference type="InterPro" id="IPR036073">
    <property type="entry name" value="Desulfoferrodoxin_Fe-bd_dom_sf"/>
</dbReference>
<evidence type="ECO:0000256" key="2">
    <source>
        <dbReference type="ARBA" id="ARBA00005941"/>
    </source>
</evidence>
<dbReference type="CDD" id="cd00974">
    <property type="entry name" value="DSRD"/>
    <property type="match status" value="1"/>
</dbReference>
<evidence type="ECO:0000256" key="4">
    <source>
        <dbReference type="ARBA" id="ARBA00022723"/>
    </source>
</evidence>
<feature type="binding site" evidence="7">
    <location>
        <position position="118"/>
    </location>
    <ligand>
        <name>Fe cation</name>
        <dbReference type="ChEBI" id="CHEBI:24875"/>
        <label>1</label>
    </ligand>
</feature>
<accession>A0A1V6N2H2</accession>
<dbReference type="GO" id="GO:0019430">
    <property type="term" value="P:removal of superoxide radicals"/>
    <property type="evidence" value="ECO:0007669"/>
    <property type="project" value="InterPro"/>
</dbReference>
<evidence type="ECO:0000313" key="10">
    <source>
        <dbReference type="EMBL" id="OQD58898.1"/>
    </source>
</evidence>
<dbReference type="Proteomes" id="UP000191661">
    <property type="component" value="Unassembled WGS sequence"/>
</dbReference>
<feature type="binding site" evidence="7">
    <location>
        <position position="30"/>
    </location>
    <ligand>
        <name>Fe cation</name>
        <dbReference type="ChEBI" id="CHEBI:24875"/>
        <label>1</label>
    </ligand>
</feature>
<dbReference type="Gene3D" id="2.20.28.100">
    <property type="entry name" value="Desulphoferrodoxin, N-terminal domain"/>
    <property type="match status" value="1"/>
</dbReference>
<dbReference type="NCBIfam" id="TIGR00319">
    <property type="entry name" value="desulf_FeS4"/>
    <property type="match status" value="1"/>
</dbReference>
<dbReference type="Pfam" id="PF06397">
    <property type="entry name" value="Desulfoferrod_N"/>
    <property type="match status" value="1"/>
</dbReference>
<comment type="cofactor">
    <cofactor evidence="1">
        <name>Cu(2+)</name>
        <dbReference type="ChEBI" id="CHEBI:29036"/>
    </cofactor>
</comment>
<evidence type="ECO:0000313" key="11">
    <source>
        <dbReference type="Proteomes" id="UP000191661"/>
    </source>
</evidence>
<sequence length="126" mass="14435">MTKLNEIYRCNVCENIVEIVNEGIGQLVCCGEDMELLEERQLDVGPEKHIPIIEKDGDNIIVKIGEVPHPMIEEHHICFVELFVGDKVYRKFLNAGDKPEAVFEVCADIDDLRAREYCNVHGLWHS</sequence>
<feature type="domain" description="Desulfoferrodoxin N-terminal" evidence="9">
    <location>
        <begin position="3"/>
        <end position="37"/>
    </location>
</feature>
<protein>
    <submittedName>
        <fullName evidence="10">Desulfoferrodoxin</fullName>
        <ecNumber evidence="10">1.15.1.2</ecNumber>
    </submittedName>
</protein>
<dbReference type="InterPro" id="IPR002742">
    <property type="entry name" value="Desulfoferrodoxin_Fe-bd_dom"/>
</dbReference>
<dbReference type="PANTHER" id="PTHR36541:SF1">
    <property type="entry name" value="SUPEROXIDE REDUCTASE-RELATED"/>
    <property type="match status" value="1"/>
</dbReference>
<dbReference type="EMBL" id="JXMW01000006">
    <property type="protein sequence ID" value="OQD58898.1"/>
    <property type="molecule type" value="Genomic_DNA"/>
</dbReference>
<feature type="binding site" evidence="7">
    <location>
        <position position="10"/>
    </location>
    <ligand>
        <name>Fe cation</name>
        <dbReference type="ChEBI" id="CHEBI:24875"/>
        <label>1</label>
    </ligand>
</feature>
<dbReference type="InterPro" id="IPR004793">
    <property type="entry name" value="Desulfoferrodoxin_rbo"/>
</dbReference>
<keyword evidence="6 7" id="KW-0408">Iron</keyword>
<evidence type="ECO:0000256" key="5">
    <source>
        <dbReference type="ARBA" id="ARBA00022982"/>
    </source>
</evidence>
<feature type="binding site" evidence="7">
    <location>
        <position position="75"/>
    </location>
    <ligand>
        <name>Fe cation</name>
        <dbReference type="ChEBI" id="CHEBI:24875"/>
        <label>2</label>
        <note>catalytic</note>
    </ligand>
</feature>
<dbReference type="AlphaFoldDB" id="A0A1V6N2H2"/>
<dbReference type="NCBIfam" id="TIGR00332">
    <property type="entry name" value="neela_ferrous"/>
    <property type="match status" value="1"/>
</dbReference>
<dbReference type="Gene3D" id="2.60.40.730">
    <property type="entry name" value="SOR catalytic domain"/>
    <property type="match status" value="1"/>
</dbReference>
<feature type="binding site" evidence="7">
    <location>
        <position position="69"/>
    </location>
    <ligand>
        <name>Fe cation</name>
        <dbReference type="ChEBI" id="CHEBI:24875"/>
        <label>2</label>
        <note>catalytic</note>
    </ligand>
</feature>
<evidence type="ECO:0000259" key="9">
    <source>
        <dbReference type="Pfam" id="PF06397"/>
    </source>
</evidence>
<comment type="cofactor">
    <cofactor evidence="7">
        <name>Fe(3+)</name>
        <dbReference type="ChEBI" id="CHEBI:29034"/>
    </cofactor>
    <text evidence="7">Binds 1 Fe(3+) ion per subunit. The iron ion 1 is coordinated via 4 cysteine residues.</text>
</comment>
<evidence type="ECO:0000256" key="1">
    <source>
        <dbReference type="ARBA" id="ARBA00001973"/>
    </source>
</evidence>
<keyword evidence="5" id="KW-0249">Electron transport</keyword>
<keyword evidence="4 7" id="KW-0479">Metal-binding</keyword>
<feature type="domain" description="Desulfoferrodoxin ferrous iron-binding" evidence="8">
    <location>
        <begin position="46"/>
        <end position="125"/>
    </location>
</feature>
<dbReference type="NCBIfam" id="TIGR00320">
    <property type="entry name" value="dfx_rbo"/>
    <property type="match status" value="1"/>
</dbReference>
<gene>
    <name evidence="10" type="primary">dfx</name>
    <name evidence="10" type="ORF">MBBAR_6c00080</name>
</gene>
<feature type="binding site" evidence="7">
    <location>
        <position position="29"/>
    </location>
    <ligand>
        <name>Fe cation</name>
        <dbReference type="ChEBI" id="CHEBI:24875"/>
        <label>1</label>
    </ligand>
</feature>
<comment type="caution">
    <text evidence="10">The sequence shown here is derived from an EMBL/GenBank/DDBJ whole genome shotgun (WGS) entry which is preliminary data.</text>
</comment>